<sequence>MLNRNKKRFTGIVVLALLTMLASACSGNNNANNASPSASGTASASASASGSQPAASGEANDGGSLIVAVASDPVVLNPNYAGDRVSLTIDQALYAPLFQVNNGKKTFYLADSLDLSEDKLTYTLKLKSGLTWHDGQPLTADDVVFTIDKILDESQNSFLRGNFIIGGKPVQAVKVDDTTVQLKLPQVAPGFEATLVQVSPIPKHIFENEANIEKSEKNKQPVGSGAFKFKEYKTGEYLTLERFDGYFGGKPHLDSITYRIAKDTNAANLALQNGELNVKYLDPQDVSTIEATGNFDIQAYSEGRLAYMMFNHNSATGALKKKEVREAIGYALNREELIQVAYASADYADPAHSFLTPDVLYQTNDVPTYDNDVAKAKELLKTAGVSNLKLRFIVTSGNKVQEAISLYVQQKLKDVGITVELSSMDASAFVAKFTDPKATDFDLVVSGYIMGFDPDAYSMLFTSEGSSNYSHYSNPEVDELFKQGAGEGDAAKREEIYKKAQTIVAEDAAIYPIAYTKTIVAIDKRYGGLDQAVLKPVVIFEDPSKLYLK</sequence>
<evidence type="ECO:0000259" key="3">
    <source>
        <dbReference type="Pfam" id="PF00496"/>
    </source>
</evidence>
<dbReference type="PANTHER" id="PTHR30290:SF59">
    <property type="entry name" value="OLIGOPEPTIDE ABC TRANSPORTER,SUBSTRATE-BINDING PROTEIN"/>
    <property type="match status" value="1"/>
</dbReference>
<dbReference type="InterPro" id="IPR039424">
    <property type="entry name" value="SBP_5"/>
</dbReference>
<dbReference type="RefSeq" id="WP_282906902.1">
    <property type="nucleotide sequence ID" value="NZ_JAGRPV010000001.1"/>
</dbReference>
<evidence type="ECO:0000256" key="1">
    <source>
        <dbReference type="SAM" id="MobiDB-lite"/>
    </source>
</evidence>
<dbReference type="Gene3D" id="3.90.76.10">
    <property type="entry name" value="Dipeptide-binding Protein, Domain 1"/>
    <property type="match status" value="1"/>
</dbReference>
<dbReference type="PANTHER" id="PTHR30290">
    <property type="entry name" value="PERIPLASMIC BINDING COMPONENT OF ABC TRANSPORTER"/>
    <property type="match status" value="1"/>
</dbReference>
<protein>
    <submittedName>
        <fullName evidence="4">ABC transporter substrate-binding protein</fullName>
    </submittedName>
</protein>
<dbReference type="Gene3D" id="3.40.190.10">
    <property type="entry name" value="Periplasmic binding protein-like II"/>
    <property type="match status" value="1"/>
</dbReference>
<feature type="chain" id="PRO_5047177419" evidence="2">
    <location>
        <begin position="25"/>
        <end position="549"/>
    </location>
</feature>
<name>A0ABT6TAJ9_9BACL</name>
<keyword evidence="5" id="KW-1185">Reference proteome</keyword>
<dbReference type="Proteomes" id="UP001161691">
    <property type="component" value="Unassembled WGS sequence"/>
</dbReference>
<dbReference type="Pfam" id="PF00496">
    <property type="entry name" value="SBP_bac_5"/>
    <property type="match status" value="1"/>
</dbReference>
<reference evidence="4" key="1">
    <citation type="submission" date="2023-04" db="EMBL/GenBank/DDBJ databases">
        <title>Comparative genomic analysis of Cohnella hashimotonis sp. nov., isolated from the International Space Station.</title>
        <authorList>
            <person name="Venkateswaran K."/>
            <person name="Simpson A."/>
        </authorList>
    </citation>
    <scope>NUCLEOTIDE SEQUENCE</scope>
    <source>
        <strain evidence="4">F6_2S_P_1</strain>
    </source>
</reference>
<feature type="domain" description="Solute-binding protein family 5" evidence="3">
    <location>
        <begin position="109"/>
        <end position="466"/>
    </location>
</feature>
<dbReference type="SUPFAM" id="SSF53850">
    <property type="entry name" value="Periplasmic binding protein-like II"/>
    <property type="match status" value="1"/>
</dbReference>
<dbReference type="InterPro" id="IPR030678">
    <property type="entry name" value="Peptide/Ni-bd"/>
</dbReference>
<evidence type="ECO:0000313" key="5">
    <source>
        <dbReference type="Proteomes" id="UP001161691"/>
    </source>
</evidence>
<accession>A0ABT6TAJ9</accession>
<dbReference type="Gene3D" id="3.10.105.10">
    <property type="entry name" value="Dipeptide-binding Protein, Domain 3"/>
    <property type="match status" value="1"/>
</dbReference>
<evidence type="ECO:0000313" key="4">
    <source>
        <dbReference type="EMBL" id="MDI4643862.1"/>
    </source>
</evidence>
<keyword evidence="2" id="KW-0732">Signal</keyword>
<dbReference type="PROSITE" id="PS51257">
    <property type="entry name" value="PROKAR_LIPOPROTEIN"/>
    <property type="match status" value="1"/>
</dbReference>
<dbReference type="EMBL" id="JAGRPV010000001">
    <property type="protein sequence ID" value="MDI4643862.1"/>
    <property type="molecule type" value="Genomic_DNA"/>
</dbReference>
<comment type="caution">
    <text evidence="4">The sequence shown here is derived from an EMBL/GenBank/DDBJ whole genome shotgun (WGS) entry which is preliminary data.</text>
</comment>
<feature type="signal peptide" evidence="2">
    <location>
        <begin position="1"/>
        <end position="24"/>
    </location>
</feature>
<dbReference type="PIRSF" id="PIRSF002741">
    <property type="entry name" value="MppA"/>
    <property type="match status" value="1"/>
</dbReference>
<evidence type="ECO:0000256" key="2">
    <source>
        <dbReference type="SAM" id="SignalP"/>
    </source>
</evidence>
<feature type="region of interest" description="Disordered" evidence="1">
    <location>
        <begin position="32"/>
        <end position="57"/>
    </location>
</feature>
<organism evidence="4 5">
    <name type="scientific">Cohnella hashimotonis</name>
    <dbReference type="NCBI Taxonomy" id="2826895"/>
    <lineage>
        <taxon>Bacteria</taxon>
        <taxon>Bacillati</taxon>
        <taxon>Bacillota</taxon>
        <taxon>Bacilli</taxon>
        <taxon>Bacillales</taxon>
        <taxon>Paenibacillaceae</taxon>
        <taxon>Cohnella</taxon>
    </lineage>
</organism>
<gene>
    <name evidence="4" type="ORF">KB449_02780</name>
</gene>
<dbReference type="InterPro" id="IPR000914">
    <property type="entry name" value="SBP_5_dom"/>
</dbReference>
<proteinExistence type="predicted"/>
<dbReference type="CDD" id="cd00995">
    <property type="entry name" value="PBP2_NikA_DppA_OppA_like"/>
    <property type="match status" value="1"/>
</dbReference>